<dbReference type="InterPro" id="IPR052905">
    <property type="entry name" value="LD-transpeptidase_YkuD-like"/>
</dbReference>
<evidence type="ECO:0000313" key="2">
    <source>
        <dbReference type="EMBL" id="CBX70495.1"/>
    </source>
</evidence>
<accession>F4MXD7</accession>
<proteinExistence type="predicted"/>
<protein>
    <recommendedName>
        <fullName evidence="1">Peptidoglycan binding-like domain-containing protein</fullName>
    </recommendedName>
</protein>
<dbReference type="PANTHER" id="PTHR41533">
    <property type="entry name" value="L,D-TRANSPEPTIDASE HI_1667-RELATED"/>
    <property type="match status" value="1"/>
</dbReference>
<evidence type="ECO:0000259" key="1">
    <source>
        <dbReference type="Pfam" id="PF01471"/>
    </source>
</evidence>
<reference evidence="2" key="1">
    <citation type="journal article" date="2011" name="BMC Genomics">
        <title>Shotgun sequencing of Yersinia enterocolitica strain W22703 (biotype 2, serotype O:9): genomic evidence for oscillation between invertebrates and mammals.</title>
        <authorList>
            <person name="Fuchs T.M."/>
            <person name="Brandt K."/>
            <person name="Starke M."/>
            <person name="Rattei T."/>
        </authorList>
    </citation>
    <scope>NUCLEOTIDE SEQUENCE</scope>
</reference>
<dbReference type="InterPro" id="IPR036366">
    <property type="entry name" value="PGBDSf"/>
</dbReference>
<gene>
    <name evidence="2" type="ORF">YEW_AT04140</name>
</gene>
<dbReference type="InterPro" id="IPR002477">
    <property type="entry name" value="Peptidoglycan-bd-like"/>
</dbReference>
<sequence length="112" mass="12413">MTSGVVAPSSAPVTATVTDNVYTPELMEAVKRFQRWHGLSDDGVIGARTREWLNVSPQTRATLLALNIQRLRILPGRVDNGIMVNIPNYSLNYYKKWHTGAFIPCDCGSPKP</sequence>
<name>F4MXD7_YEREN</name>
<dbReference type="AlphaFoldDB" id="F4MXD7"/>
<dbReference type="Gene3D" id="1.10.101.10">
    <property type="entry name" value="PGBD-like superfamily/PGBD"/>
    <property type="match status" value="1"/>
</dbReference>
<dbReference type="InterPro" id="IPR036365">
    <property type="entry name" value="PGBD-like_sf"/>
</dbReference>
<feature type="domain" description="Peptidoglycan binding-like" evidence="1">
    <location>
        <begin position="18"/>
        <end position="53"/>
    </location>
</feature>
<dbReference type="EMBL" id="FR718530">
    <property type="protein sequence ID" value="CBX70495.1"/>
    <property type="molecule type" value="Genomic_DNA"/>
</dbReference>
<dbReference type="Pfam" id="PF01471">
    <property type="entry name" value="PG_binding_1"/>
    <property type="match status" value="1"/>
</dbReference>
<dbReference type="PANTHER" id="PTHR41533:SF1">
    <property type="entry name" value="L,D-TRANSPEPTIDASE YCBB-RELATED"/>
    <property type="match status" value="1"/>
</dbReference>
<dbReference type="SUPFAM" id="SSF47090">
    <property type="entry name" value="PGBD-like"/>
    <property type="match status" value="1"/>
</dbReference>
<organism evidence="2">
    <name type="scientific">Yersinia enterocolitica W22703</name>
    <dbReference type="NCBI Taxonomy" id="913028"/>
    <lineage>
        <taxon>Bacteria</taxon>
        <taxon>Pseudomonadati</taxon>
        <taxon>Pseudomonadota</taxon>
        <taxon>Gammaproteobacteria</taxon>
        <taxon>Enterobacterales</taxon>
        <taxon>Yersiniaceae</taxon>
        <taxon>Yersinia</taxon>
    </lineage>
</organism>